<dbReference type="InterPro" id="IPR000601">
    <property type="entry name" value="PKD_dom"/>
</dbReference>
<dbReference type="RefSeq" id="WP_207297907.1">
    <property type="nucleotide sequence ID" value="NZ_CP071448.1"/>
</dbReference>
<evidence type="ECO:0000313" key="3">
    <source>
        <dbReference type="EMBL" id="QSW90758.1"/>
    </source>
</evidence>
<gene>
    <name evidence="3" type="ORF">J0383_08080</name>
</gene>
<dbReference type="PROSITE" id="PS50093">
    <property type="entry name" value="PKD"/>
    <property type="match status" value="1"/>
</dbReference>
<keyword evidence="4" id="KW-1185">Reference proteome</keyword>
<evidence type="ECO:0000313" key="4">
    <source>
        <dbReference type="Proteomes" id="UP000663440"/>
    </source>
</evidence>
<sequence length="285" mass="29258">MNLSINFKKGMYLMLALALGSLTGCDDDPANNGLTASSVDASFTVTPVAGAVNTYLLTAQPKGVIASKWNTGDGTYQGKMIETISLPDAGTYTITHTAIAAGGATANATAQVVVANSDPAKGNLVKGGSFITAEDRANWKKVIYNAGADWTYSDKGATVSGGHAGIYQAIDVVKDREYTIDMTISGGASSDMWFEVYAGKSDPATTSGDYKDGGTVMGLNTWGGCGNAPVSGKLSAIGCVKNASKDAISNVVKFDITGKVYLMIRSGGGIAAGGITIKSVEFRGK</sequence>
<feature type="chain" id="PRO_5045855718" description="PKD domain-containing protein" evidence="1">
    <location>
        <begin position="27"/>
        <end position="285"/>
    </location>
</feature>
<protein>
    <recommendedName>
        <fullName evidence="2">PKD domain-containing protein</fullName>
    </recommendedName>
</protein>
<feature type="signal peptide" evidence="1">
    <location>
        <begin position="1"/>
        <end position="26"/>
    </location>
</feature>
<dbReference type="SUPFAM" id="SSF49299">
    <property type="entry name" value="PKD domain"/>
    <property type="match status" value="1"/>
</dbReference>
<dbReference type="Gene3D" id="2.60.40.10">
    <property type="entry name" value="Immunoglobulins"/>
    <property type="match status" value="1"/>
</dbReference>
<feature type="domain" description="PKD" evidence="2">
    <location>
        <begin position="58"/>
        <end position="114"/>
    </location>
</feature>
<dbReference type="InterPro" id="IPR035986">
    <property type="entry name" value="PKD_dom_sf"/>
</dbReference>
<reference evidence="3 4" key="1">
    <citation type="submission" date="2021-03" db="EMBL/GenBank/DDBJ databases">
        <title>Flavobacterium kribbensis sp. nov, an endophytic bacteria, isolated from soybean.</title>
        <authorList>
            <person name="Lee J."/>
            <person name="Seo J."/>
        </authorList>
    </citation>
    <scope>NUCLEOTIDE SEQUENCE [LARGE SCALE GENOMIC DNA]</scope>
    <source>
        <strain evidence="3 4">BB8</strain>
    </source>
</reference>
<dbReference type="InterPro" id="IPR013783">
    <property type="entry name" value="Ig-like_fold"/>
</dbReference>
<evidence type="ECO:0000259" key="2">
    <source>
        <dbReference type="PROSITE" id="PS50093"/>
    </source>
</evidence>
<name>A0ABX7QJX0_9FLAO</name>
<organism evidence="3 4">
    <name type="scientific">Flavobacterium endoglycinae</name>
    <dbReference type="NCBI Taxonomy" id="2816357"/>
    <lineage>
        <taxon>Bacteria</taxon>
        <taxon>Pseudomonadati</taxon>
        <taxon>Bacteroidota</taxon>
        <taxon>Flavobacteriia</taxon>
        <taxon>Flavobacteriales</taxon>
        <taxon>Flavobacteriaceae</taxon>
        <taxon>Flavobacterium</taxon>
    </lineage>
</organism>
<dbReference type="Proteomes" id="UP000663440">
    <property type="component" value="Chromosome"/>
</dbReference>
<dbReference type="EMBL" id="CP071448">
    <property type="protein sequence ID" value="QSW90758.1"/>
    <property type="molecule type" value="Genomic_DNA"/>
</dbReference>
<accession>A0ABX7QJX0</accession>
<keyword evidence="1" id="KW-0732">Signal</keyword>
<evidence type="ECO:0000256" key="1">
    <source>
        <dbReference type="SAM" id="SignalP"/>
    </source>
</evidence>
<proteinExistence type="predicted"/>